<name>A0A1G6GZ70_9BACI</name>
<evidence type="ECO:0008006" key="4">
    <source>
        <dbReference type="Google" id="ProtNLM"/>
    </source>
</evidence>
<evidence type="ECO:0000256" key="1">
    <source>
        <dbReference type="SAM" id="MobiDB-lite"/>
    </source>
</evidence>
<protein>
    <recommendedName>
        <fullName evidence="4">Secreted protein</fullName>
    </recommendedName>
</protein>
<proteinExistence type="predicted"/>
<dbReference type="STRING" id="1464122.SAMN05421737_102176"/>
<dbReference type="EMBL" id="FMYM01000002">
    <property type="protein sequence ID" value="SDB87251.1"/>
    <property type="molecule type" value="Genomic_DNA"/>
</dbReference>
<keyword evidence="3" id="KW-1185">Reference proteome</keyword>
<sequence>MIKRRVLIGLAYVALVVILYGIITGTHPFAGGMHEEDHKEKDHDQHQFEEGKKHDEHASNDEKEVFETVSYEDDVLHISLADHDGKQPELLETHEKKMHVIVVSRDLQQFHHVHPEKDGAGDYNVSLALDDGFYRAFVDIKPKGKMYKPTANDLHVGSNHTSKEAQLVATEQFEQEIKGKRVTLEVAHASVGKTTLLDFNLHGETVVPYLGALGHVVMLDEAAETLIHVHPTSDQTPVFETHFSQPGLYKLWAEFQFEDVGVVAFPYVIEVK</sequence>
<evidence type="ECO:0000313" key="3">
    <source>
        <dbReference type="Proteomes" id="UP000242662"/>
    </source>
</evidence>
<dbReference type="OrthoDB" id="128043at2"/>
<dbReference type="RefSeq" id="WP_090774754.1">
    <property type="nucleotide sequence ID" value="NZ_FMYM01000002.1"/>
</dbReference>
<gene>
    <name evidence="2" type="ORF">SAMN05421737_102176</name>
</gene>
<dbReference type="AlphaFoldDB" id="A0A1G6GZ70"/>
<organism evidence="2 3">
    <name type="scientific">Shouchella lonarensis</name>
    <dbReference type="NCBI Taxonomy" id="1464122"/>
    <lineage>
        <taxon>Bacteria</taxon>
        <taxon>Bacillati</taxon>
        <taxon>Bacillota</taxon>
        <taxon>Bacilli</taxon>
        <taxon>Bacillales</taxon>
        <taxon>Bacillaceae</taxon>
        <taxon>Shouchella</taxon>
    </lineage>
</organism>
<dbReference type="Proteomes" id="UP000242662">
    <property type="component" value="Unassembled WGS sequence"/>
</dbReference>
<accession>A0A1G6GZ70</accession>
<evidence type="ECO:0000313" key="2">
    <source>
        <dbReference type="EMBL" id="SDB87251.1"/>
    </source>
</evidence>
<feature type="region of interest" description="Disordered" evidence="1">
    <location>
        <begin position="33"/>
        <end position="60"/>
    </location>
</feature>
<reference evidence="3" key="1">
    <citation type="submission" date="2016-09" db="EMBL/GenBank/DDBJ databases">
        <authorList>
            <person name="Varghese N."/>
            <person name="Submissions S."/>
        </authorList>
    </citation>
    <scope>NUCLEOTIDE SEQUENCE [LARGE SCALE GENOMIC DNA]</scope>
    <source>
        <strain evidence="3">25nlg</strain>
    </source>
</reference>